<dbReference type="GO" id="GO:0016301">
    <property type="term" value="F:kinase activity"/>
    <property type="evidence" value="ECO:0007669"/>
    <property type="project" value="UniProtKB-KW"/>
</dbReference>
<dbReference type="AlphaFoldDB" id="X0YM15"/>
<dbReference type="PRINTS" id="PR00344">
    <property type="entry name" value="BCTRLSENSOR"/>
</dbReference>
<dbReference type="PROSITE" id="PS50109">
    <property type="entry name" value="HIS_KIN"/>
    <property type="match status" value="1"/>
</dbReference>
<evidence type="ECO:0000256" key="5">
    <source>
        <dbReference type="ARBA" id="ARBA00023012"/>
    </source>
</evidence>
<dbReference type="InterPro" id="IPR005467">
    <property type="entry name" value="His_kinase_dom"/>
</dbReference>
<dbReference type="GO" id="GO:0000160">
    <property type="term" value="P:phosphorelay signal transduction system"/>
    <property type="evidence" value="ECO:0007669"/>
    <property type="project" value="UniProtKB-KW"/>
</dbReference>
<dbReference type="InterPro" id="IPR003594">
    <property type="entry name" value="HATPase_dom"/>
</dbReference>
<organism evidence="7">
    <name type="scientific">marine sediment metagenome</name>
    <dbReference type="NCBI Taxonomy" id="412755"/>
    <lineage>
        <taxon>unclassified sequences</taxon>
        <taxon>metagenomes</taxon>
        <taxon>ecological metagenomes</taxon>
    </lineage>
</organism>
<keyword evidence="2" id="KW-0547">Nucleotide-binding</keyword>
<accession>X0YM15</accession>
<evidence type="ECO:0000256" key="1">
    <source>
        <dbReference type="ARBA" id="ARBA00022679"/>
    </source>
</evidence>
<gene>
    <name evidence="7" type="ORF">S01H4_06827</name>
</gene>
<keyword evidence="3" id="KW-0418">Kinase</keyword>
<keyword evidence="5" id="KW-0902">Two-component regulatory system</keyword>
<name>X0YM15_9ZZZZ</name>
<evidence type="ECO:0000256" key="3">
    <source>
        <dbReference type="ARBA" id="ARBA00022777"/>
    </source>
</evidence>
<protein>
    <recommendedName>
        <fullName evidence="6">Histidine kinase domain-containing protein</fullName>
    </recommendedName>
</protein>
<reference evidence="7" key="1">
    <citation type="journal article" date="2014" name="Front. Microbiol.">
        <title>High frequency of phylogenetically diverse reductive dehalogenase-homologous genes in deep subseafloor sedimentary metagenomes.</title>
        <authorList>
            <person name="Kawai M."/>
            <person name="Futagami T."/>
            <person name="Toyoda A."/>
            <person name="Takaki Y."/>
            <person name="Nishi S."/>
            <person name="Hori S."/>
            <person name="Arai W."/>
            <person name="Tsubouchi T."/>
            <person name="Morono Y."/>
            <person name="Uchiyama I."/>
            <person name="Ito T."/>
            <person name="Fujiyama A."/>
            <person name="Inagaki F."/>
            <person name="Takami H."/>
        </authorList>
    </citation>
    <scope>NUCLEOTIDE SEQUENCE</scope>
    <source>
        <strain evidence="7">Expedition CK06-06</strain>
    </source>
</reference>
<dbReference type="GO" id="GO:0005524">
    <property type="term" value="F:ATP binding"/>
    <property type="evidence" value="ECO:0007669"/>
    <property type="project" value="UniProtKB-KW"/>
</dbReference>
<evidence type="ECO:0000313" key="7">
    <source>
        <dbReference type="EMBL" id="GAG57349.1"/>
    </source>
</evidence>
<dbReference type="Gene3D" id="3.30.565.10">
    <property type="entry name" value="Histidine kinase-like ATPase, C-terminal domain"/>
    <property type="match status" value="1"/>
</dbReference>
<proteinExistence type="predicted"/>
<feature type="domain" description="Histidine kinase" evidence="6">
    <location>
        <begin position="1"/>
        <end position="84"/>
    </location>
</feature>
<evidence type="ECO:0000256" key="4">
    <source>
        <dbReference type="ARBA" id="ARBA00022840"/>
    </source>
</evidence>
<keyword evidence="1" id="KW-0808">Transferase</keyword>
<dbReference type="SUPFAM" id="SSF55874">
    <property type="entry name" value="ATPase domain of HSP90 chaperone/DNA topoisomerase II/histidine kinase"/>
    <property type="match status" value="1"/>
</dbReference>
<feature type="non-terminal residue" evidence="7">
    <location>
        <position position="1"/>
    </location>
</feature>
<dbReference type="SMART" id="SM00387">
    <property type="entry name" value="HATPase_c"/>
    <property type="match status" value="1"/>
</dbReference>
<evidence type="ECO:0000259" key="6">
    <source>
        <dbReference type="PROSITE" id="PS50109"/>
    </source>
</evidence>
<comment type="caution">
    <text evidence="7">The sequence shown here is derived from an EMBL/GenBank/DDBJ whole genome shotgun (WGS) entry which is preliminary data.</text>
</comment>
<sequence>TISTQLLEDGQSMEIGFTDTGCGIPQEIMERLFEPFFTTKEETSGIGLGLAISYGIIKNHGGNIEVKSQVGKGTTFIIRLPVEKCD</sequence>
<dbReference type="PANTHER" id="PTHR43065:SF46">
    <property type="entry name" value="C4-DICARBOXYLATE TRANSPORT SENSOR PROTEIN DCTB"/>
    <property type="match status" value="1"/>
</dbReference>
<evidence type="ECO:0000256" key="2">
    <source>
        <dbReference type="ARBA" id="ARBA00022741"/>
    </source>
</evidence>
<dbReference type="Pfam" id="PF02518">
    <property type="entry name" value="HATPase_c"/>
    <property type="match status" value="1"/>
</dbReference>
<dbReference type="InterPro" id="IPR036890">
    <property type="entry name" value="HATPase_C_sf"/>
</dbReference>
<dbReference type="InterPro" id="IPR004358">
    <property type="entry name" value="Sig_transdc_His_kin-like_C"/>
</dbReference>
<dbReference type="PANTHER" id="PTHR43065">
    <property type="entry name" value="SENSOR HISTIDINE KINASE"/>
    <property type="match status" value="1"/>
</dbReference>
<dbReference type="EMBL" id="BART01002161">
    <property type="protein sequence ID" value="GAG57349.1"/>
    <property type="molecule type" value="Genomic_DNA"/>
</dbReference>
<keyword evidence="4" id="KW-0067">ATP-binding</keyword>